<reference evidence="3" key="1">
    <citation type="submission" date="2024-07" db="EMBL/GenBank/DDBJ databases">
        <title>Complete genome sequence of Verrucomicrobiaceae bacterium NT6N.</title>
        <authorList>
            <person name="Huang C."/>
            <person name="Takami H."/>
            <person name="Hamasaki K."/>
        </authorList>
    </citation>
    <scope>NUCLEOTIDE SEQUENCE</scope>
    <source>
        <strain evidence="3">NT6N</strain>
    </source>
</reference>
<proteinExistence type="predicted"/>
<name>A0AAT9FSJ0_9BACT</name>
<dbReference type="SUPFAM" id="SSF53756">
    <property type="entry name" value="UDP-Glycosyltransferase/glycogen phosphorylase"/>
    <property type="match status" value="1"/>
</dbReference>
<dbReference type="PANTHER" id="PTHR30160">
    <property type="entry name" value="TETRAACYLDISACCHARIDE 4'-KINASE-RELATED"/>
    <property type="match status" value="1"/>
</dbReference>
<dbReference type="GO" id="GO:0009244">
    <property type="term" value="P:lipopolysaccharide core region biosynthetic process"/>
    <property type="evidence" value="ECO:0007669"/>
    <property type="project" value="TreeGrafter"/>
</dbReference>
<evidence type="ECO:0000256" key="1">
    <source>
        <dbReference type="ARBA" id="ARBA00022676"/>
    </source>
</evidence>
<keyword evidence="1" id="KW-0328">Glycosyltransferase</keyword>
<dbReference type="AlphaFoldDB" id="A0AAT9FSJ0"/>
<protein>
    <submittedName>
        <fullName evidence="3">Lipopolysaccharide heptosyltransferase II</fullName>
    </submittedName>
</protein>
<keyword evidence="2" id="KW-0808">Transferase</keyword>
<dbReference type="InterPro" id="IPR051199">
    <property type="entry name" value="LPS_LOS_Heptosyltrfase"/>
</dbReference>
<accession>A0AAT9FSJ0</accession>
<dbReference type="EMBL" id="AP026866">
    <property type="protein sequence ID" value="BDS08879.1"/>
    <property type="molecule type" value="Genomic_DNA"/>
</dbReference>
<gene>
    <name evidence="3" type="primary">rfaF</name>
    <name evidence="3" type="ORF">NT6N_39190</name>
</gene>
<evidence type="ECO:0000313" key="3">
    <source>
        <dbReference type="EMBL" id="BDS08879.1"/>
    </source>
</evidence>
<sequence length="300" mass="33350">MAVLCPESQAALWKSMPELNDVIVYPDKASSRQIAKLLADHEYQFESSICWEASEAATAFHRIKVLQRLGYPAKKLEKCLTDPVNVVIEPGPVEHRVRHYLLLVEKLGGNPFVKESFLTPPLEPPPTKPLIALAPASQFGVTHQWPIERYKDLVDAMENQYGGSGSIDWVILDSGTSKNVAPENAELENLLEGRAKNYSEEWDTEKVLSSLPYCSALVSCDNETAHLAAHVGLPAVVIFGPNEPEWKRPLGKQSRAVREHVACSPCYLPKCPLDMRCQNEVTVEMVLDQLQAALAERLAQ</sequence>
<dbReference type="Pfam" id="PF01075">
    <property type="entry name" value="Glyco_transf_9"/>
    <property type="match status" value="1"/>
</dbReference>
<dbReference type="GO" id="GO:0008713">
    <property type="term" value="F:ADP-heptose-lipopolysaccharide heptosyltransferase activity"/>
    <property type="evidence" value="ECO:0007669"/>
    <property type="project" value="TreeGrafter"/>
</dbReference>
<dbReference type="Gene3D" id="3.40.50.2000">
    <property type="entry name" value="Glycogen Phosphorylase B"/>
    <property type="match status" value="2"/>
</dbReference>
<evidence type="ECO:0000256" key="2">
    <source>
        <dbReference type="ARBA" id="ARBA00022679"/>
    </source>
</evidence>
<dbReference type="InterPro" id="IPR002201">
    <property type="entry name" value="Glyco_trans_9"/>
</dbReference>
<dbReference type="GO" id="GO:0005829">
    <property type="term" value="C:cytosol"/>
    <property type="evidence" value="ECO:0007669"/>
    <property type="project" value="TreeGrafter"/>
</dbReference>
<organism evidence="3">
    <name type="scientific">Oceaniferula spumae</name>
    <dbReference type="NCBI Taxonomy" id="2979115"/>
    <lineage>
        <taxon>Bacteria</taxon>
        <taxon>Pseudomonadati</taxon>
        <taxon>Verrucomicrobiota</taxon>
        <taxon>Verrucomicrobiia</taxon>
        <taxon>Verrucomicrobiales</taxon>
        <taxon>Verrucomicrobiaceae</taxon>
        <taxon>Oceaniferula</taxon>
    </lineage>
</organism>
<dbReference type="PANTHER" id="PTHR30160:SF7">
    <property type="entry name" value="ADP-HEPTOSE--LPS HEPTOSYLTRANSFERASE 2"/>
    <property type="match status" value="1"/>
</dbReference>
<dbReference type="KEGG" id="osu:NT6N_39190"/>